<dbReference type="RefSeq" id="XP_019097856.1">
    <property type="nucleotide sequence ID" value="XM_019242311.1"/>
</dbReference>
<reference evidence="2" key="2">
    <citation type="submission" date="2025-08" db="UniProtKB">
        <authorList>
            <consortium name="RefSeq"/>
        </authorList>
    </citation>
    <scope>IDENTIFICATION</scope>
    <source>
        <tissue evidence="2">Leaf</tissue>
    </source>
</reference>
<evidence type="ECO:0000313" key="2">
    <source>
        <dbReference type="RefSeq" id="XP_019097856.1"/>
    </source>
</evidence>
<dbReference type="GeneID" id="104772316"/>
<organism evidence="1 2">
    <name type="scientific">Camelina sativa</name>
    <name type="common">False flax</name>
    <name type="synonym">Myagrum sativum</name>
    <dbReference type="NCBI Taxonomy" id="90675"/>
    <lineage>
        <taxon>Eukaryota</taxon>
        <taxon>Viridiplantae</taxon>
        <taxon>Streptophyta</taxon>
        <taxon>Embryophyta</taxon>
        <taxon>Tracheophyta</taxon>
        <taxon>Spermatophyta</taxon>
        <taxon>Magnoliopsida</taxon>
        <taxon>eudicotyledons</taxon>
        <taxon>Gunneridae</taxon>
        <taxon>Pentapetalae</taxon>
        <taxon>rosids</taxon>
        <taxon>malvids</taxon>
        <taxon>Brassicales</taxon>
        <taxon>Brassicaceae</taxon>
        <taxon>Camelineae</taxon>
        <taxon>Camelina</taxon>
    </lineage>
</organism>
<proteinExistence type="predicted"/>
<evidence type="ECO:0000313" key="1">
    <source>
        <dbReference type="Proteomes" id="UP000694864"/>
    </source>
</evidence>
<dbReference type="Proteomes" id="UP000694864">
    <property type="component" value="Chromosome 20"/>
</dbReference>
<sequence>VFPIFSPFVQAFQALLNSFYPDGCVSSKGQRWFPVNSLSQLLSAPQEQKHLQVSELQKSDLLLDLKFSRSVLHFTPEEPSPWASLLAGGISLGPVDAPCSGETSTAQGDLLLGATAKQSETSKSSCLPAVTSDQTHTKLLMHRVLPMSPCSRQNFQPSPASRLGLSLLIAKDRLGFPLVDPQSVFGPLRPQLIKPNKCASIPNPLKPRYDLISKLSKLKPSRRCDQDYDAYGFHRRSNSLLLLWRNFHLLKTLVEVFLKALIYEPYCLSLSGIWFPIPIRPSIVYGYGLSTRSHVSAKLVKHLKHQSISIPARTLVKALHSVALLMPARITALPLYSTLLRHVITTVAISSPIMEEVSTILDLT</sequence>
<reference evidence="1" key="1">
    <citation type="journal article" date="2014" name="Nat. Commun.">
        <title>The emerging biofuel crop Camelina sativa retains a highly undifferentiated hexaploid genome structure.</title>
        <authorList>
            <person name="Kagale S."/>
            <person name="Koh C."/>
            <person name="Nixon J."/>
            <person name="Bollina V."/>
            <person name="Clarke W.E."/>
            <person name="Tuteja R."/>
            <person name="Spillane C."/>
            <person name="Robinson S.J."/>
            <person name="Links M.G."/>
            <person name="Clarke C."/>
            <person name="Higgins E.E."/>
            <person name="Huebert T."/>
            <person name="Sharpe A.G."/>
            <person name="Parkin I.A."/>
        </authorList>
    </citation>
    <scope>NUCLEOTIDE SEQUENCE [LARGE SCALE GENOMIC DNA]</scope>
    <source>
        <strain evidence="1">cv. DH55</strain>
    </source>
</reference>
<accession>A0ABM1RFR8</accession>
<protein>
    <submittedName>
        <fullName evidence="2">Uncharacterized protein LOC104772316</fullName>
    </submittedName>
</protein>
<keyword evidence="1" id="KW-1185">Reference proteome</keyword>
<feature type="non-terminal residue" evidence="2">
    <location>
        <position position="1"/>
    </location>
</feature>
<name>A0ABM1RFR8_CAMSA</name>
<gene>
    <name evidence="2" type="primary">LOC104772316</name>
</gene>